<reference evidence="1 2" key="2">
    <citation type="journal article" date="2022" name="Mol. Biol. Evol.">
        <title>Comparative Genomics Reveals Insights into the Divergent Evolution of Astigmatic Mites and Household Pest Adaptations.</title>
        <authorList>
            <person name="Xiong Q."/>
            <person name="Wan A.T."/>
            <person name="Liu X."/>
            <person name="Fung C.S."/>
            <person name="Xiao X."/>
            <person name="Malainual N."/>
            <person name="Hou J."/>
            <person name="Wang L."/>
            <person name="Wang M."/>
            <person name="Yang K.Y."/>
            <person name="Cui Y."/>
            <person name="Leung E.L."/>
            <person name="Nong W."/>
            <person name="Shin S.K."/>
            <person name="Au S.W."/>
            <person name="Jeong K.Y."/>
            <person name="Chew F.T."/>
            <person name="Hui J.H."/>
            <person name="Leung T.F."/>
            <person name="Tungtrongchitr A."/>
            <person name="Zhong N."/>
            <person name="Liu Z."/>
            <person name="Tsui S.K."/>
        </authorList>
    </citation>
    <scope>NUCLEOTIDE SEQUENCE [LARGE SCALE GENOMIC DNA]</scope>
    <source>
        <strain evidence="1">Derp</strain>
    </source>
</reference>
<evidence type="ECO:0000313" key="2">
    <source>
        <dbReference type="Proteomes" id="UP000887458"/>
    </source>
</evidence>
<dbReference type="EMBL" id="NJHN03000031">
    <property type="protein sequence ID" value="KAH9423877.1"/>
    <property type="molecule type" value="Genomic_DNA"/>
</dbReference>
<organism evidence="1 2">
    <name type="scientific">Dermatophagoides pteronyssinus</name>
    <name type="common">European house dust mite</name>
    <dbReference type="NCBI Taxonomy" id="6956"/>
    <lineage>
        <taxon>Eukaryota</taxon>
        <taxon>Metazoa</taxon>
        <taxon>Ecdysozoa</taxon>
        <taxon>Arthropoda</taxon>
        <taxon>Chelicerata</taxon>
        <taxon>Arachnida</taxon>
        <taxon>Acari</taxon>
        <taxon>Acariformes</taxon>
        <taxon>Sarcoptiformes</taxon>
        <taxon>Astigmata</taxon>
        <taxon>Psoroptidia</taxon>
        <taxon>Analgoidea</taxon>
        <taxon>Pyroglyphidae</taxon>
        <taxon>Dermatophagoidinae</taxon>
        <taxon>Dermatophagoides</taxon>
    </lineage>
</organism>
<evidence type="ECO:0000313" key="1">
    <source>
        <dbReference type="EMBL" id="KAH9423877.1"/>
    </source>
</evidence>
<dbReference type="Proteomes" id="UP000887458">
    <property type="component" value="Unassembled WGS sequence"/>
</dbReference>
<comment type="caution">
    <text evidence="1">The sequence shown here is derived from an EMBL/GenBank/DDBJ whole genome shotgun (WGS) entry which is preliminary data.</text>
</comment>
<proteinExistence type="predicted"/>
<sequence>MDNLFHLFQHFHHLDGMLVFVELIHPLYEDEVIYHLMVQIVLNQTNIFNLENTQGLARGLGSDVKPHLVYAVPNSNMTGFFSDCNVS</sequence>
<keyword evidence="2" id="KW-1185">Reference proteome</keyword>
<accession>A0ABQ8JMN7</accession>
<name>A0ABQ8JMN7_DERPT</name>
<protein>
    <submittedName>
        <fullName evidence="1">Uncharacterized protein</fullName>
    </submittedName>
</protein>
<reference evidence="1 2" key="1">
    <citation type="journal article" date="2018" name="J. Allergy Clin. Immunol.">
        <title>High-quality assembly of Dermatophagoides pteronyssinus genome and transcriptome reveals a wide range of novel allergens.</title>
        <authorList>
            <person name="Liu X.Y."/>
            <person name="Yang K.Y."/>
            <person name="Wang M.Q."/>
            <person name="Kwok J.S."/>
            <person name="Zeng X."/>
            <person name="Yang Z."/>
            <person name="Xiao X.J."/>
            <person name="Lau C.P."/>
            <person name="Li Y."/>
            <person name="Huang Z.M."/>
            <person name="Ba J.G."/>
            <person name="Yim A.K."/>
            <person name="Ouyang C.Y."/>
            <person name="Ngai S.M."/>
            <person name="Chan T.F."/>
            <person name="Leung E.L."/>
            <person name="Liu L."/>
            <person name="Liu Z.G."/>
            <person name="Tsui S.K."/>
        </authorList>
    </citation>
    <scope>NUCLEOTIDE SEQUENCE [LARGE SCALE GENOMIC DNA]</scope>
    <source>
        <strain evidence="1">Derp</strain>
    </source>
</reference>
<gene>
    <name evidence="1" type="ORF">DERP_005461</name>
</gene>